<feature type="region of interest" description="Disordered" evidence="1">
    <location>
        <begin position="47"/>
        <end position="68"/>
    </location>
</feature>
<dbReference type="EMBL" id="BK015531">
    <property type="protein sequence ID" value="DAE11365.1"/>
    <property type="molecule type" value="Genomic_DNA"/>
</dbReference>
<evidence type="ECO:0000313" key="2">
    <source>
        <dbReference type="EMBL" id="DAE11365.1"/>
    </source>
</evidence>
<evidence type="ECO:0000256" key="1">
    <source>
        <dbReference type="SAM" id="MobiDB-lite"/>
    </source>
</evidence>
<name>A0A8S5PY60_9CAUD</name>
<protein>
    <submittedName>
        <fullName evidence="2">Uncharacterized protein</fullName>
    </submittedName>
</protein>
<organism evidence="2">
    <name type="scientific">Myoviridae sp. ctWiL39</name>
    <dbReference type="NCBI Taxonomy" id="2825120"/>
    <lineage>
        <taxon>Viruses</taxon>
        <taxon>Duplodnaviria</taxon>
        <taxon>Heunggongvirae</taxon>
        <taxon>Uroviricota</taxon>
        <taxon>Caudoviricetes</taxon>
    </lineage>
</organism>
<reference evidence="2" key="1">
    <citation type="journal article" date="2021" name="Proc. Natl. Acad. Sci. U.S.A.">
        <title>A Catalog of Tens of Thousands of Viruses from Human Metagenomes Reveals Hidden Associations with Chronic Diseases.</title>
        <authorList>
            <person name="Tisza M.J."/>
            <person name="Buck C.B."/>
        </authorList>
    </citation>
    <scope>NUCLEOTIDE SEQUENCE</scope>
    <source>
        <strain evidence="2">CtWiL39</strain>
    </source>
</reference>
<proteinExistence type="predicted"/>
<sequence>MRCGTCVAYRCVDGKAYCAKSRERTKAGITDVAFACELYKAVRPDKLDRRKKARPGENPDDHPERRQK</sequence>
<accession>A0A8S5PY60</accession>